<dbReference type="GO" id="GO:0006897">
    <property type="term" value="P:endocytosis"/>
    <property type="evidence" value="ECO:0007669"/>
    <property type="project" value="TreeGrafter"/>
</dbReference>
<dbReference type="SUPFAM" id="SSF52540">
    <property type="entry name" value="P-loop containing nucleoside triphosphate hydrolases"/>
    <property type="match status" value="1"/>
</dbReference>
<evidence type="ECO:0000256" key="3">
    <source>
        <dbReference type="ARBA" id="ARBA00022741"/>
    </source>
</evidence>
<dbReference type="Gene3D" id="1.10.10.820">
    <property type="match status" value="1"/>
</dbReference>
<dbReference type="Proteomes" id="UP001152795">
    <property type="component" value="Unassembled WGS sequence"/>
</dbReference>
<keyword evidence="7 8" id="KW-0009">Actin-binding</keyword>
<evidence type="ECO:0000256" key="4">
    <source>
        <dbReference type="ARBA" id="ARBA00022840"/>
    </source>
</evidence>
<dbReference type="Pfam" id="PF00612">
    <property type="entry name" value="IQ"/>
    <property type="match status" value="1"/>
</dbReference>
<accession>A0A6S7HQH9</accession>
<evidence type="ECO:0000256" key="1">
    <source>
        <dbReference type="ARBA" id="ARBA00008314"/>
    </source>
</evidence>
<dbReference type="CDD" id="cd01378">
    <property type="entry name" value="MYSc_Myo1"/>
    <property type="match status" value="1"/>
</dbReference>
<dbReference type="SMART" id="SM00015">
    <property type="entry name" value="IQ"/>
    <property type="match status" value="3"/>
</dbReference>
<name>A0A6S7HQH9_PARCT</name>
<organism evidence="9 10">
    <name type="scientific">Paramuricea clavata</name>
    <name type="common">Red gorgonian</name>
    <name type="synonym">Violescent sea-whip</name>
    <dbReference type="NCBI Taxonomy" id="317549"/>
    <lineage>
        <taxon>Eukaryota</taxon>
        <taxon>Metazoa</taxon>
        <taxon>Cnidaria</taxon>
        <taxon>Anthozoa</taxon>
        <taxon>Octocorallia</taxon>
        <taxon>Malacalcyonacea</taxon>
        <taxon>Plexauridae</taxon>
        <taxon>Paramuricea</taxon>
    </lineage>
</organism>
<keyword evidence="2" id="KW-0677">Repeat</keyword>
<dbReference type="PANTHER" id="PTHR13140">
    <property type="entry name" value="MYOSIN"/>
    <property type="match status" value="1"/>
</dbReference>
<dbReference type="InterPro" id="IPR001609">
    <property type="entry name" value="Myosin_head_motor_dom-like"/>
</dbReference>
<gene>
    <name evidence="9" type="ORF">PACLA_8A068399</name>
</gene>
<dbReference type="GO" id="GO:0005524">
    <property type="term" value="F:ATP binding"/>
    <property type="evidence" value="ECO:0007669"/>
    <property type="project" value="UniProtKB-UniRule"/>
</dbReference>
<dbReference type="PROSITE" id="PS50096">
    <property type="entry name" value="IQ"/>
    <property type="match status" value="1"/>
</dbReference>
<dbReference type="InterPro" id="IPR036072">
    <property type="entry name" value="MYSc_Myo1"/>
</dbReference>
<reference evidence="9" key="1">
    <citation type="submission" date="2020-04" db="EMBL/GenBank/DDBJ databases">
        <authorList>
            <person name="Alioto T."/>
            <person name="Alioto T."/>
            <person name="Gomez Garrido J."/>
        </authorList>
    </citation>
    <scope>NUCLEOTIDE SEQUENCE</scope>
    <source>
        <strain evidence="9">A484AB</strain>
    </source>
</reference>
<dbReference type="FunFam" id="3.40.850.10:FF:000101">
    <property type="entry name" value="Slow myosin heavy chain 2"/>
    <property type="match status" value="1"/>
</dbReference>
<evidence type="ECO:0000256" key="5">
    <source>
        <dbReference type="ARBA" id="ARBA00023123"/>
    </source>
</evidence>
<dbReference type="SMART" id="SM00242">
    <property type="entry name" value="MYSc"/>
    <property type="match status" value="1"/>
</dbReference>
<dbReference type="InterPro" id="IPR000048">
    <property type="entry name" value="IQ_motif_EF-hand-BS"/>
</dbReference>
<keyword evidence="3 8" id="KW-0547">Nucleotide-binding</keyword>
<dbReference type="EMBL" id="CACRXK020005883">
    <property type="protein sequence ID" value="CAB4007704.1"/>
    <property type="molecule type" value="Genomic_DNA"/>
</dbReference>
<feature type="binding site" evidence="8">
    <location>
        <begin position="105"/>
        <end position="112"/>
    </location>
    <ligand>
        <name>ATP</name>
        <dbReference type="ChEBI" id="CHEBI:30616"/>
    </ligand>
</feature>
<evidence type="ECO:0000256" key="6">
    <source>
        <dbReference type="ARBA" id="ARBA00023175"/>
    </source>
</evidence>
<dbReference type="InterPro" id="IPR036961">
    <property type="entry name" value="Kinesin_motor_dom_sf"/>
</dbReference>
<feature type="region of interest" description="Actin-binding" evidence="8">
    <location>
        <begin position="568"/>
        <end position="590"/>
    </location>
</feature>
<evidence type="ECO:0000256" key="2">
    <source>
        <dbReference type="ARBA" id="ARBA00022737"/>
    </source>
</evidence>
<dbReference type="FunFam" id="1.10.10.820:FF:000001">
    <property type="entry name" value="Myosin heavy chain"/>
    <property type="match status" value="1"/>
</dbReference>
<dbReference type="GO" id="GO:0005737">
    <property type="term" value="C:cytoplasm"/>
    <property type="evidence" value="ECO:0007669"/>
    <property type="project" value="TreeGrafter"/>
</dbReference>
<dbReference type="Gene3D" id="1.20.58.530">
    <property type="match status" value="1"/>
</dbReference>
<dbReference type="Gene3D" id="1.20.5.190">
    <property type="match status" value="1"/>
</dbReference>
<dbReference type="Gene3D" id="1.20.120.720">
    <property type="entry name" value="Myosin VI head, motor domain, U50 subdomain"/>
    <property type="match status" value="1"/>
</dbReference>
<evidence type="ECO:0000256" key="8">
    <source>
        <dbReference type="PROSITE-ProRule" id="PRU00782"/>
    </source>
</evidence>
<evidence type="ECO:0000256" key="7">
    <source>
        <dbReference type="ARBA" id="ARBA00023203"/>
    </source>
</evidence>
<dbReference type="OrthoDB" id="6108017at2759"/>
<dbReference type="InterPro" id="IPR027417">
    <property type="entry name" value="P-loop_NTPase"/>
</dbReference>
<dbReference type="PROSITE" id="PS51456">
    <property type="entry name" value="MYOSIN_MOTOR"/>
    <property type="match status" value="1"/>
</dbReference>
<sequence length="841" mass="96951">MENQLHARDRVGVQDFVLLEDFKSQEAFLENLRKRYQADLIYTYIGNVVISVNPYKNLKIYTSETIEQYRGVNLYELPPHVYAISDAAYHSMKEERIDQCVLISGESGSGKTEASKKILQYLAAISPYSSEVGRVKDKLLKSNPLLEAFGNAKTNKNDNSSRFGKYMDIQFDFKGSPIGGHIINYLLEKSRVVHQCKGEQNFHIFYQLLRGADESELERLQLTRDPANYRYLNQADISIIKNLTDKEGFQIVKEALKVIDFTSEEQNDLFAIVASILHVGNIDFKTNNGGVGLVDTKDVEIVTKLLGCPEDALEKAFRHRSVDVKGEKVKTLLTLEQAAYARDALSKGVYERLFSWLVSRLNTALKSKKYLGKTSLLGILDIYGFEIFDENGFEQFCINYCNEKLQQLFIELTLKSEQEEYMREGIEWEPVEYFNNKVICDLIEEKHKGIIAVLDDECLRPGDVSDMTFLSKLITSIGKHEHFVCHEMSDYEGRKEIGREEFRLKHYAGDVTYSVLGFIDKNNDPLYRDLKEAMSLSKNSIASSAFPQSEMACKKRPGTAATQFKTSLNNLMAILLSKQPSYVRCIKPNDFKRPADFDEKLINHQVKYLGLMENLRVRRAGFAYRRNHKVFLERYKALCPDTWPLWHGSPQDGVLKLCEHLGYKPDEYKMGRTKIFIRNPQTLFATEDQFQHKKHYLATVIQTRYRGFTAKKRYLMIRMAVTVIAAHWRRLCAQKLRERRKRAATAIRKFIKGFMTRNEPANEENAWFICCTRKWYLGELGRNLPKNVLDKSWLAPPPAVKEASELLHVLHTRTMVRTYVQGLSADRKAQVSCCVEVTFLL</sequence>
<dbReference type="GO" id="GO:0005902">
    <property type="term" value="C:microvillus"/>
    <property type="evidence" value="ECO:0007669"/>
    <property type="project" value="TreeGrafter"/>
</dbReference>
<evidence type="ECO:0000313" key="10">
    <source>
        <dbReference type="Proteomes" id="UP001152795"/>
    </source>
</evidence>
<dbReference type="Pfam" id="PF00063">
    <property type="entry name" value="Myosin_head"/>
    <property type="match status" value="1"/>
</dbReference>
<keyword evidence="10" id="KW-1185">Reference proteome</keyword>
<keyword evidence="4 8" id="KW-0067">ATP-binding</keyword>
<comment type="caution">
    <text evidence="9">The sequence shown here is derived from an EMBL/GenBank/DDBJ whole genome shotgun (WGS) entry which is preliminary data.</text>
</comment>
<dbReference type="GO" id="GO:0007015">
    <property type="term" value="P:actin filament organization"/>
    <property type="evidence" value="ECO:0007669"/>
    <property type="project" value="TreeGrafter"/>
</dbReference>
<dbReference type="Gene3D" id="3.40.850.10">
    <property type="entry name" value="Kinesin motor domain"/>
    <property type="match status" value="1"/>
</dbReference>
<dbReference type="Gene3D" id="6.20.240.20">
    <property type="match status" value="1"/>
</dbReference>
<dbReference type="AlphaFoldDB" id="A0A6S7HQH9"/>
<evidence type="ECO:0000313" key="9">
    <source>
        <dbReference type="EMBL" id="CAB4007704.1"/>
    </source>
</evidence>
<dbReference type="GO" id="GO:0051015">
    <property type="term" value="F:actin filament binding"/>
    <property type="evidence" value="ECO:0007669"/>
    <property type="project" value="TreeGrafter"/>
</dbReference>
<dbReference type="PRINTS" id="PR00193">
    <property type="entry name" value="MYOSINHEAVY"/>
</dbReference>
<comment type="similarity">
    <text evidence="1 8">Belongs to the TRAFAC class myosin-kinesin ATPase superfamily. Myosin family.</text>
</comment>
<dbReference type="GO" id="GO:0000146">
    <property type="term" value="F:microfilament motor activity"/>
    <property type="evidence" value="ECO:0007669"/>
    <property type="project" value="TreeGrafter"/>
</dbReference>
<dbReference type="GO" id="GO:0030048">
    <property type="term" value="P:actin filament-based movement"/>
    <property type="evidence" value="ECO:0007669"/>
    <property type="project" value="TreeGrafter"/>
</dbReference>
<dbReference type="PANTHER" id="PTHR13140:SF679">
    <property type="entry name" value="UNCONVENTIONAL MYOSIN IC"/>
    <property type="match status" value="1"/>
</dbReference>
<dbReference type="GO" id="GO:0016459">
    <property type="term" value="C:myosin complex"/>
    <property type="evidence" value="ECO:0007669"/>
    <property type="project" value="UniProtKB-KW"/>
</dbReference>
<proteinExistence type="inferred from homology"/>
<dbReference type="GO" id="GO:0005886">
    <property type="term" value="C:plasma membrane"/>
    <property type="evidence" value="ECO:0007669"/>
    <property type="project" value="TreeGrafter"/>
</dbReference>
<protein>
    <submittedName>
        <fullName evidence="9">Unconventional myosin-Ic-like isoform X1</fullName>
    </submittedName>
</protein>
<dbReference type="FunFam" id="1.20.58.530:FF:000004">
    <property type="entry name" value="Unconventional myosin ID"/>
    <property type="match status" value="1"/>
</dbReference>
<keyword evidence="6 8" id="KW-0505">Motor protein</keyword>
<keyword evidence="5 8" id="KW-0518">Myosin</keyword>